<keyword evidence="3" id="KW-1185">Reference proteome</keyword>
<evidence type="ECO:0000313" key="3">
    <source>
        <dbReference type="Proteomes" id="UP000501849"/>
    </source>
</evidence>
<feature type="compositionally biased region" description="Polar residues" evidence="1">
    <location>
        <begin position="121"/>
        <end position="136"/>
    </location>
</feature>
<dbReference type="RefSeq" id="WP_168140409.1">
    <property type="nucleotide sequence ID" value="NZ_CP038797.1"/>
</dbReference>
<geneLocation type="plasmid" evidence="2 3">
    <name>unnamed1</name>
</geneLocation>
<evidence type="ECO:0000313" key="2">
    <source>
        <dbReference type="EMBL" id="QIV79625.1"/>
    </source>
</evidence>
<reference evidence="2 3" key="1">
    <citation type="submission" date="2019-04" db="EMBL/GenBank/DDBJ databases">
        <title>Draft, Whole-Genome Sequence of the Anthracene-degrading Mycobacterium frederiksbergense LB501T, Isolated from a Polycyclic Aromatic Hydrocarbon (PAH)-Contaminated Soil.</title>
        <authorList>
            <person name="Augelletti F."/>
        </authorList>
    </citation>
    <scope>NUCLEOTIDE SEQUENCE [LARGE SCALE GENOMIC DNA]</scope>
    <source>
        <strain evidence="2 3">LB 501T</strain>
        <plasmid evidence="2 3">unnamed1</plasmid>
    </source>
</reference>
<dbReference type="AlphaFoldDB" id="A0A6H0RZX8"/>
<accession>A0A6H0RZX8</accession>
<protein>
    <submittedName>
        <fullName evidence="2">Uncharacterized protein</fullName>
    </submittedName>
</protein>
<dbReference type="EMBL" id="CP038797">
    <property type="protein sequence ID" value="QIV79625.1"/>
    <property type="molecule type" value="Genomic_DNA"/>
</dbReference>
<feature type="region of interest" description="Disordered" evidence="1">
    <location>
        <begin position="70"/>
        <end position="136"/>
    </location>
</feature>
<gene>
    <name evidence="2" type="ORF">EXE63_00855</name>
</gene>
<proteinExistence type="predicted"/>
<keyword evidence="2" id="KW-0614">Plasmid</keyword>
<name>A0A6H0RZX8_9MYCO</name>
<dbReference type="KEGG" id="mfre:EXE63_00855"/>
<evidence type="ECO:0000256" key="1">
    <source>
        <dbReference type="SAM" id="MobiDB-lite"/>
    </source>
</evidence>
<dbReference type="Proteomes" id="UP000501849">
    <property type="component" value="Plasmid unnamed1"/>
</dbReference>
<organism evidence="2 3">
    <name type="scientific">Mycolicibacterium frederiksbergense</name>
    <dbReference type="NCBI Taxonomy" id="117567"/>
    <lineage>
        <taxon>Bacteria</taxon>
        <taxon>Bacillati</taxon>
        <taxon>Actinomycetota</taxon>
        <taxon>Actinomycetes</taxon>
        <taxon>Mycobacteriales</taxon>
        <taxon>Mycobacteriaceae</taxon>
        <taxon>Mycolicibacterium</taxon>
    </lineage>
</organism>
<sequence length="136" mass="14803">MTPKRLSPRQREALELVQAGRVQYGHEHPNMARRGHSTFPVFLIDGHAAHGQQGRTFGSLEEHGHIVIRHDLVPHEPVPAETRTGRTLSGTDRTVTIPAHDAPIDKGWRANVEPAAPGTAAETQDPANPQAQGTRA</sequence>
<feature type="compositionally biased region" description="Polar residues" evidence="1">
    <location>
        <begin position="85"/>
        <end position="94"/>
    </location>
</feature>